<organism evidence="2 3">
    <name type="scientific">Sphingomonas vulcanisoli</name>
    <dbReference type="NCBI Taxonomy" id="1658060"/>
    <lineage>
        <taxon>Bacteria</taxon>
        <taxon>Pseudomonadati</taxon>
        <taxon>Pseudomonadota</taxon>
        <taxon>Alphaproteobacteria</taxon>
        <taxon>Sphingomonadales</taxon>
        <taxon>Sphingomonadaceae</taxon>
        <taxon>Sphingomonas</taxon>
    </lineage>
</organism>
<reference evidence="2 3" key="1">
    <citation type="submission" date="2020-03" db="EMBL/GenBank/DDBJ databases">
        <title>Genomic Encyclopedia of Type Strains, Phase III (KMG-III): the genomes of soil and plant-associated and newly described type strains.</title>
        <authorList>
            <person name="Whitman W."/>
        </authorList>
    </citation>
    <scope>NUCLEOTIDE SEQUENCE [LARGE SCALE GENOMIC DNA]</scope>
    <source>
        <strain evidence="2 3">CECT 8804</strain>
    </source>
</reference>
<dbReference type="EMBL" id="JAAOZC010000001">
    <property type="protein sequence ID" value="NIJ06936.1"/>
    <property type="molecule type" value="Genomic_DNA"/>
</dbReference>
<dbReference type="RefSeq" id="WP_167071727.1">
    <property type="nucleotide sequence ID" value="NZ_JAAOZC010000001.1"/>
</dbReference>
<dbReference type="Pfam" id="PF10691">
    <property type="entry name" value="DUF2497"/>
    <property type="match status" value="1"/>
</dbReference>
<protein>
    <recommendedName>
        <fullName evidence="4">DUF2497 domain-containing protein</fullName>
    </recommendedName>
</protein>
<accession>A0ABX0TNC6</accession>
<evidence type="ECO:0000313" key="2">
    <source>
        <dbReference type="EMBL" id="NIJ06936.1"/>
    </source>
</evidence>
<comment type="caution">
    <text evidence="2">The sequence shown here is derived from an EMBL/GenBank/DDBJ whole genome shotgun (WGS) entry which is preliminary data.</text>
</comment>
<evidence type="ECO:0008006" key="4">
    <source>
        <dbReference type="Google" id="ProtNLM"/>
    </source>
</evidence>
<name>A0ABX0TNC6_9SPHN</name>
<gene>
    <name evidence="2" type="ORF">FHS31_000518</name>
</gene>
<feature type="compositionally biased region" description="Pro residues" evidence="1">
    <location>
        <begin position="49"/>
        <end position="68"/>
    </location>
</feature>
<feature type="region of interest" description="Disordered" evidence="1">
    <location>
        <begin position="47"/>
        <end position="72"/>
    </location>
</feature>
<keyword evidence="3" id="KW-1185">Reference proteome</keyword>
<dbReference type="Proteomes" id="UP000727456">
    <property type="component" value="Unassembled WGS sequence"/>
</dbReference>
<evidence type="ECO:0000313" key="3">
    <source>
        <dbReference type="Proteomes" id="UP000727456"/>
    </source>
</evidence>
<proteinExistence type="predicted"/>
<sequence length="138" mass="14648">MSDQPIPPMEEILASIRKIIAEDKPIAAPAIAESEAEEDVLELGEAPAEPAPTYFPPPPVAVSPPPASPLMSGEAAAASRKALSALSSLKLDPDAPADTLDGLVREMLRPMLKQWLDANLPELVERVVAREIARLGAR</sequence>
<evidence type="ECO:0000256" key="1">
    <source>
        <dbReference type="SAM" id="MobiDB-lite"/>
    </source>
</evidence>
<dbReference type="InterPro" id="IPR019632">
    <property type="entry name" value="DUF2497"/>
</dbReference>